<keyword evidence="1" id="KW-1133">Transmembrane helix</keyword>
<dbReference type="PANTHER" id="PTHR30373">
    <property type="entry name" value="UPF0603 PROTEIN YGCG"/>
    <property type="match status" value="1"/>
</dbReference>
<dbReference type="Pfam" id="PF04536">
    <property type="entry name" value="TPM_phosphatase"/>
    <property type="match status" value="1"/>
</dbReference>
<evidence type="ECO:0000313" key="4">
    <source>
        <dbReference type="Proteomes" id="UP001466331"/>
    </source>
</evidence>
<dbReference type="PANTHER" id="PTHR30373:SF2">
    <property type="entry name" value="UPF0603 PROTEIN YGCG"/>
    <property type="match status" value="1"/>
</dbReference>
<evidence type="ECO:0000259" key="2">
    <source>
        <dbReference type="Pfam" id="PF04536"/>
    </source>
</evidence>
<dbReference type="EMBL" id="JBCHKQ010000003">
    <property type="protein sequence ID" value="MEM5948472.1"/>
    <property type="molecule type" value="Genomic_DNA"/>
</dbReference>
<name>A0ABU9UCS1_9SPIR</name>
<dbReference type="RefSeq" id="WP_420069917.1">
    <property type="nucleotide sequence ID" value="NZ_JBCHKQ010000003.1"/>
</dbReference>
<dbReference type="Gene3D" id="3.10.310.50">
    <property type="match status" value="1"/>
</dbReference>
<keyword evidence="4" id="KW-1185">Reference proteome</keyword>
<keyword evidence="1" id="KW-0472">Membrane</keyword>
<feature type="domain" description="TPM" evidence="2">
    <location>
        <begin position="33"/>
        <end position="156"/>
    </location>
</feature>
<keyword evidence="1" id="KW-0812">Transmembrane</keyword>
<sequence>MGAKRFFAGLVVVLLLPVFAFSLDIPDRPSSYVNDFAGVLSSDTRANLESLLYDYEMQTGNQLVILTISSLDGEAIEDFSIRLAERWKIGQKDRDNGIIFLVAVNDRQARIEVGYGLEAVLTDAYSSAILNDYVFPHFKSGDYDAGIIAGVSQIVALTSDVDLSAGDVYVPRSNGSYYDTKVEEIVRLVIIVFVVILLVDVIRSFFRLFGSAGRRMGFFEWLLAYSWTLFLIKILFRVLLMLMFSGRTIGGSSSSRGGFSGGGGGSFGGGGASGSW</sequence>
<feature type="transmembrane region" description="Helical" evidence="1">
    <location>
        <begin position="218"/>
        <end position="244"/>
    </location>
</feature>
<evidence type="ECO:0000256" key="1">
    <source>
        <dbReference type="SAM" id="Phobius"/>
    </source>
</evidence>
<gene>
    <name evidence="3" type="ORF">WKV44_07930</name>
</gene>
<protein>
    <submittedName>
        <fullName evidence="3">TPM domain-containing protein</fullName>
    </submittedName>
</protein>
<feature type="transmembrane region" description="Helical" evidence="1">
    <location>
        <begin position="185"/>
        <end position="206"/>
    </location>
</feature>
<evidence type="ECO:0000313" key="3">
    <source>
        <dbReference type="EMBL" id="MEM5948472.1"/>
    </source>
</evidence>
<accession>A0ABU9UCS1</accession>
<proteinExistence type="predicted"/>
<reference evidence="3 4" key="1">
    <citation type="submission" date="2024-03" db="EMBL/GenBank/DDBJ databases">
        <title>Ignisphaera cupida sp. nov., a hyperthermophilic hydrolytic archaeon from a hot spring of Kamchatka, and proposal of Ignisphaeraceae fam. nov.</title>
        <authorList>
            <person name="Podosokorskaya O.A."/>
            <person name="Elcheninov A.G."/>
            <person name="Maltseva A.I."/>
            <person name="Zayulina K.S."/>
            <person name="Novikov A."/>
            <person name="Merkel A.Y."/>
        </authorList>
    </citation>
    <scope>NUCLEOTIDE SEQUENCE [LARGE SCALE GENOMIC DNA]</scope>
    <source>
        <strain evidence="3 4">38H-sp</strain>
    </source>
</reference>
<organism evidence="3 4">
    <name type="scientific">Rarispira pelagica</name>
    <dbReference type="NCBI Taxonomy" id="3141764"/>
    <lineage>
        <taxon>Bacteria</taxon>
        <taxon>Pseudomonadati</taxon>
        <taxon>Spirochaetota</taxon>
        <taxon>Spirochaetia</taxon>
        <taxon>Winmispirales</taxon>
        <taxon>Winmispiraceae</taxon>
        <taxon>Rarispira</taxon>
    </lineage>
</organism>
<dbReference type="Proteomes" id="UP001466331">
    <property type="component" value="Unassembled WGS sequence"/>
</dbReference>
<dbReference type="InterPro" id="IPR007621">
    <property type="entry name" value="TPM_dom"/>
</dbReference>
<comment type="caution">
    <text evidence="3">The sequence shown here is derived from an EMBL/GenBank/DDBJ whole genome shotgun (WGS) entry which is preliminary data.</text>
</comment>